<organism evidence="2 3">
    <name type="scientific">Penicillium antarcticum</name>
    <dbReference type="NCBI Taxonomy" id="416450"/>
    <lineage>
        <taxon>Eukaryota</taxon>
        <taxon>Fungi</taxon>
        <taxon>Dikarya</taxon>
        <taxon>Ascomycota</taxon>
        <taxon>Pezizomycotina</taxon>
        <taxon>Eurotiomycetes</taxon>
        <taxon>Eurotiomycetidae</taxon>
        <taxon>Eurotiales</taxon>
        <taxon>Aspergillaceae</taxon>
        <taxon>Penicillium</taxon>
    </lineage>
</organism>
<dbReference type="AlphaFoldDB" id="A0A1V6QFW0"/>
<keyword evidence="3" id="KW-1185">Reference proteome</keyword>
<proteinExistence type="predicted"/>
<keyword evidence="1" id="KW-0732">Signal</keyword>
<accession>A0A1V6QFW0</accession>
<feature type="signal peptide" evidence="1">
    <location>
        <begin position="1"/>
        <end position="23"/>
    </location>
</feature>
<feature type="chain" id="PRO_5012393052" description="Secreted protein" evidence="1">
    <location>
        <begin position="24"/>
        <end position="106"/>
    </location>
</feature>
<dbReference type="EMBL" id="MDYN01000004">
    <property type="protein sequence ID" value="OQD88094.1"/>
    <property type="molecule type" value="Genomic_DNA"/>
</dbReference>
<gene>
    <name evidence="2" type="ORF">PENANT_c004G11574</name>
</gene>
<name>A0A1V6QFW0_9EURO</name>
<dbReference type="Proteomes" id="UP000191672">
    <property type="component" value="Unassembled WGS sequence"/>
</dbReference>
<reference evidence="3" key="1">
    <citation type="journal article" date="2017" name="Nat. Microbiol.">
        <title>Global analysis of biosynthetic gene clusters reveals vast potential of secondary metabolite production in Penicillium species.</title>
        <authorList>
            <person name="Nielsen J.C."/>
            <person name="Grijseels S."/>
            <person name="Prigent S."/>
            <person name="Ji B."/>
            <person name="Dainat J."/>
            <person name="Nielsen K.F."/>
            <person name="Frisvad J.C."/>
            <person name="Workman M."/>
            <person name="Nielsen J."/>
        </authorList>
    </citation>
    <scope>NUCLEOTIDE SEQUENCE [LARGE SCALE GENOMIC DNA]</scope>
    <source>
        <strain evidence="3">IBT 31811</strain>
    </source>
</reference>
<evidence type="ECO:0000313" key="2">
    <source>
        <dbReference type="EMBL" id="OQD88094.1"/>
    </source>
</evidence>
<evidence type="ECO:0008006" key="4">
    <source>
        <dbReference type="Google" id="ProtNLM"/>
    </source>
</evidence>
<evidence type="ECO:0000256" key="1">
    <source>
        <dbReference type="SAM" id="SignalP"/>
    </source>
</evidence>
<protein>
    <recommendedName>
        <fullName evidence="4">Secreted protein</fullName>
    </recommendedName>
</protein>
<comment type="caution">
    <text evidence="2">The sequence shown here is derived from an EMBL/GenBank/DDBJ whole genome shotgun (WGS) entry which is preliminary data.</text>
</comment>
<sequence length="106" mass="11889">MTLNLSPLCFCFCFIFIFHLPSSILSPIASLPSLFRFISPLSTARLPSPLRRFCVSFTVPALSQLQLSLTLPTVDDLLLLDRLRVLRSDLLVFSLHKGVSRLRALS</sequence>
<evidence type="ECO:0000313" key="3">
    <source>
        <dbReference type="Proteomes" id="UP000191672"/>
    </source>
</evidence>